<dbReference type="EMBL" id="HAEJ01009750">
    <property type="protein sequence ID" value="SBS50207.1"/>
    <property type="molecule type" value="Transcribed_RNA"/>
</dbReference>
<name>A0A1A8USA9_NOTFU</name>
<proteinExistence type="predicted"/>
<feature type="non-terminal residue" evidence="1">
    <location>
        <position position="86"/>
    </location>
</feature>
<reference evidence="1" key="1">
    <citation type="submission" date="2016-05" db="EMBL/GenBank/DDBJ databases">
        <authorList>
            <person name="Lavstsen T."/>
            <person name="Jespersen J.S."/>
        </authorList>
    </citation>
    <scope>NUCLEOTIDE SEQUENCE</scope>
    <source>
        <tissue evidence="1">Brain</tissue>
    </source>
</reference>
<feature type="non-terminal residue" evidence="1">
    <location>
        <position position="1"/>
    </location>
</feature>
<dbReference type="AlphaFoldDB" id="A0A1A8USA9"/>
<organism evidence="1">
    <name type="scientific">Nothobranchius furzeri</name>
    <name type="common">Turquoise killifish</name>
    <dbReference type="NCBI Taxonomy" id="105023"/>
    <lineage>
        <taxon>Eukaryota</taxon>
        <taxon>Metazoa</taxon>
        <taxon>Chordata</taxon>
        <taxon>Craniata</taxon>
        <taxon>Vertebrata</taxon>
        <taxon>Euteleostomi</taxon>
        <taxon>Actinopterygii</taxon>
        <taxon>Neopterygii</taxon>
        <taxon>Teleostei</taxon>
        <taxon>Neoteleostei</taxon>
        <taxon>Acanthomorphata</taxon>
        <taxon>Ovalentaria</taxon>
        <taxon>Atherinomorphae</taxon>
        <taxon>Cyprinodontiformes</taxon>
        <taxon>Nothobranchiidae</taxon>
        <taxon>Nothobranchius</taxon>
    </lineage>
</organism>
<reference evidence="1" key="2">
    <citation type="submission" date="2016-06" db="EMBL/GenBank/DDBJ databases">
        <title>The genome of a short-lived fish provides insights into sex chromosome evolution and the genetic control of aging.</title>
        <authorList>
            <person name="Reichwald K."/>
            <person name="Felder M."/>
            <person name="Petzold A."/>
            <person name="Koch P."/>
            <person name="Groth M."/>
            <person name="Platzer M."/>
        </authorList>
    </citation>
    <scope>NUCLEOTIDE SEQUENCE</scope>
    <source>
        <tissue evidence="1">Brain</tissue>
    </source>
</reference>
<accession>A0A1A8USA9</accession>
<protein>
    <submittedName>
        <fullName evidence="1">Uncharacterized protein</fullName>
    </submittedName>
</protein>
<sequence length="86" mass="9317">PDCWFLCVFPSLPDFCKLPLLQISTTTFHTVLQPTGPVPLSPSRSLAVRSILTLPYRILLPIPCSAPPVLQQPGNPVSCDPASVYS</sequence>
<evidence type="ECO:0000313" key="1">
    <source>
        <dbReference type="EMBL" id="SBS50207.1"/>
    </source>
</evidence>
<gene>
    <name evidence="1" type="primary">Nfu_g_1_000028</name>
</gene>